<name>A0A9D1S270_9MICC</name>
<organism evidence="2 3">
    <name type="scientific">Candidatus Nesterenkonia stercoripullorum</name>
    <dbReference type="NCBI Taxonomy" id="2838701"/>
    <lineage>
        <taxon>Bacteria</taxon>
        <taxon>Bacillati</taxon>
        <taxon>Actinomycetota</taxon>
        <taxon>Actinomycetes</taxon>
        <taxon>Micrococcales</taxon>
        <taxon>Micrococcaceae</taxon>
        <taxon>Nesterenkonia</taxon>
    </lineage>
</organism>
<reference evidence="2" key="2">
    <citation type="submission" date="2021-04" db="EMBL/GenBank/DDBJ databases">
        <authorList>
            <person name="Gilroy R."/>
        </authorList>
    </citation>
    <scope>NUCLEOTIDE SEQUENCE</scope>
    <source>
        <strain evidence="2">ChiHejej3B27-3195</strain>
    </source>
</reference>
<reference evidence="2" key="1">
    <citation type="journal article" date="2021" name="PeerJ">
        <title>Extensive microbial diversity within the chicken gut microbiome revealed by metagenomics and culture.</title>
        <authorList>
            <person name="Gilroy R."/>
            <person name="Ravi A."/>
            <person name="Getino M."/>
            <person name="Pursley I."/>
            <person name="Horton D.L."/>
            <person name="Alikhan N.F."/>
            <person name="Baker D."/>
            <person name="Gharbi K."/>
            <person name="Hall N."/>
            <person name="Watson M."/>
            <person name="Adriaenssens E.M."/>
            <person name="Foster-Nyarko E."/>
            <person name="Jarju S."/>
            <person name="Secka A."/>
            <person name="Antonio M."/>
            <person name="Oren A."/>
            <person name="Chaudhuri R.R."/>
            <person name="La Ragione R."/>
            <person name="Hildebrand F."/>
            <person name="Pallen M.J."/>
        </authorList>
    </citation>
    <scope>NUCLEOTIDE SEQUENCE</scope>
    <source>
        <strain evidence="2">ChiHejej3B27-3195</strain>
    </source>
</reference>
<dbReference type="EMBL" id="DXGD01000015">
    <property type="protein sequence ID" value="HIW98571.1"/>
    <property type="molecule type" value="Genomic_DNA"/>
</dbReference>
<dbReference type="InterPro" id="IPR021391">
    <property type="entry name" value="DUF3027"/>
</dbReference>
<accession>A0A9D1S270</accession>
<protein>
    <submittedName>
        <fullName evidence="2">DUF3027 domain-containing protein</fullName>
    </submittedName>
</protein>
<evidence type="ECO:0000313" key="3">
    <source>
        <dbReference type="Proteomes" id="UP000824151"/>
    </source>
</evidence>
<sequence>MPKPKTDAVLLEAVELAREQLLDITDEQQIGGYAGAAAEEDRLLTHRFTAHKPGYRGWEWYVTVARAPRSKKVTVCELGLLPGEQALLAPAWVPWAERLKKSEQAEQAEADSAEADSQDADAAEAGHQETDAG</sequence>
<gene>
    <name evidence="2" type="ORF">H9871_00340</name>
</gene>
<comment type="caution">
    <text evidence="2">The sequence shown here is derived from an EMBL/GenBank/DDBJ whole genome shotgun (WGS) entry which is preliminary data.</text>
</comment>
<dbReference type="Proteomes" id="UP000824151">
    <property type="component" value="Unassembled WGS sequence"/>
</dbReference>
<evidence type="ECO:0000313" key="2">
    <source>
        <dbReference type="EMBL" id="HIW98571.1"/>
    </source>
</evidence>
<feature type="compositionally biased region" description="Basic and acidic residues" evidence="1">
    <location>
        <begin position="124"/>
        <end position="133"/>
    </location>
</feature>
<proteinExistence type="predicted"/>
<dbReference type="Pfam" id="PF11228">
    <property type="entry name" value="DUF3027"/>
    <property type="match status" value="1"/>
</dbReference>
<evidence type="ECO:0000256" key="1">
    <source>
        <dbReference type="SAM" id="MobiDB-lite"/>
    </source>
</evidence>
<feature type="region of interest" description="Disordered" evidence="1">
    <location>
        <begin position="100"/>
        <end position="133"/>
    </location>
</feature>
<feature type="compositionally biased region" description="Acidic residues" evidence="1">
    <location>
        <begin position="106"/>
        <end position="122"/>
    </location>
</feature>
<dbReference type="AlphaFoldDB" id="A0A9D1S270"/>